<dbReference type="OrthoDB" id="3598904at2759"/>
<keyword evidence="2" id="KW-0539">Nucleus</keyword>
<dbReference type="Pfam" id="PF11951">
    <property type="entry name" value="Fungal_trans_2"/>
    <property type="match status" value="2"/>
</dbReference>
<dbReference type="EMBL" id="KV454012">
    <property type="protein sequence ID" value="ODV96526.1"/>
    <property type="molecule type" value="Genomic_DNA"/>
</dbReference>
<dbReference type="GO" id="GO:0000981">
    <property type="term" value="F:DNA-binding transcription factor activity, RNA polymerase II-specific"/>
    <property type="evidence" value="ECO:0007669"/>
    <property type="project" value="InterPro"/>
</dbReference>
<protein>
    <recommendedName>
        <fullName evidence="4">Zn(2)-C6 fungal-type domain-containing protein</fullName>
    </recommendedName>
</protein>
<dbReference type="STRING" id="669874.A0A1E4TXQ4"/>
<keyword evidence="3" id="KW-1133">Transmembrane helix</keyword>
<keyword evidence="3" id="KW-0812">Transmembrane</keyword>
<dbReference type="SMART" id="SM00066">
    <property type="entry name" value="GAL4"/>
    <property type="match status" value="1"/>
</dbReference>
<dbReference type="SUPFAM" id="SSF57701">
    <property type="entry name" value="Zn2/Cys6 DNA-binding domain"/>
    <property type="match status" value="1"/>
</dbReference>
<dbReference type="InterPro" id="IPR001138">
    <property type="entry name" value="Zn2Cys6_DnaBD"/>
</dbReference>
<dbReference type="InterPro" id="IPR036864">
    <property type="entry name" value="Zn2-C6_fun-type_DNA-bd_sf"/>
</dbReference>
<dbReference type="GO" id="GO:0008270">
    <property type="term" value="F:zinc ion binding"/>
    <property type="evidence" value="ECO:0007669"/>
    <property type="project" value="InterPro"/>
</dbReference>
<accession>A0A1E4TXQ4</accession>
<dbReference type="Gene3D" id="4.10.240.10">
    <property type="entry name" value="Zn(2)-C6 fungal-type DNA-binding domain"/>
    <property type="match status" value="1"/>
</dbReference>
<dbReference type="GO" id="GO:0005634">
    <property type="term" value="C:nucleus"/>
    <property type="evidence" value="ECO:0007669"/>
    <property type="project" value="UniProtKB-SubCell"/>
</dbReference>
<feature type="domain" description="Zn(2)-C6 fungal-type" evidence="4">
    <location>
        <begin position="18"/>
        <end position="48"/>
    </location>
</feature>
<evidence type="ECO:0000313" key="5">
    <source>
        <dbReference type="EMBL" id="ODV96526.1"/>
    </source>
</evidence>
<evidence type="ECO:0000313" key="6">
    <source>
        <dbReference type="Proteomes" id="UP000094236"/>
    </source>
</evidence>
<dbReference type="PANTHER" id="PTHR37534">
    <property type="entry name" value="TRANSCRIPTIONAL ACTIVATOR PROTEIN UGA3"/>
    <property type="match status" value="1"/>
</dbReference>
<dbReference type="PROSITE" id="PS00463">
    <property type="entry name" value="ZN2_CY6_FUNGAL_1"/>
    <property type="match status" value="1"/>
</dbReference>
<keyword evidence="3" id="KW-0472">Membrane</keyword>
<keyword evidence="6" id="KW-1185">Reference proteome</keyword>
<sequence length="715" mass="81010">MSSKNSNNLLKVQRSKNGCFTCRQKKKKCDEKKPRCLRCSTGSLECVWPHAGNMSLPHHSKFVPKKETGNRRFSFVVSFADGSSLKKLIDNKKPTVEPLESSQSVLKVLSNRDSNNIVIQSFDNRTGINEPVDNFRSSTLDIPKEEKGDSIDKNILPSLKNFPSSISDGFFTSDRDSHEERLKSRVEEKLVLETNYRNRLDLVNSKRCGNEFFFSNSAIINGSSTWITGIQLSTEDAYLYHAFINGFIAAISPQLTHPKLTPGAIFVPPGVSSPVLRHIFFACGAAHLSWRRPELKSFAQYKYAACLNELANLINAPETEGTEDWMLIATLLLCLRDKHFGTVPSKPAGHLTMAFQIIRKRQNEKVRNRSQLEWDIMFEKSFLKSPPKSKSLKDNLSIATPIHSIEEVNCYSEKDLICLEQKEFKDSDNLVLAGALDNDNKFKNYLNRLCMMPSKGGETKLEFSPTEKTLIESFLYNYSVNLLISKPSQIGFLPSPFQIFDQFRDMLYDPIYDCPVSWMNNPVFGAALESYEFAAKASWLCFKLPLDHENMKLAQKLFKDLMFYVPPVLPTNISSSYSKEVYHKLTESVLVADIVAKAAHILVAKLVNPNLLQNDEMIQRNVTGIYNGIRRLPPNSLVYIICGWPLVVAGAAAIFPVHKEYIRMRCLALSELIHGEHMTQIVNFLQKAWGNDLNSENAPGWNLLFDRDALEKMCL</sequence>
<organism evidence="5 6">
    <name type="scientific">Pachysolen tannophilus NRRL Y-2460</name>
    <dbReference type="NCBI Taxonomy" id="669874"/>
    <lineage>
        <taxon>Eukaryota</taxon>
        <taxon>Fungi</taxon>
        <taxon>Dikarya</taxon>
        <taxon>Ascomycota</taxon>
        <taxon>Saccharomycotina</taxon>
        <taxon>Pichiomycetes</taxon>
        <taxon>Pachysolenaceae</taxon>
        <taxon>Pachysolen</taxon>
    </lineage>
</organism>
<dbReference type="Proteomes" id="UP000094236">
    <property type="component" value="Unassembled WGS sequence"/>
</dbReference>
<dbReference type="Pfam" id="PF00172">
    <property type="entry name" value="Zn_clus"/>
    <property type="match status" value="1"/>
</dbReference>
<gene>
    <name evidence="5" type="ORF">PACTADRAFT_1111</name>
</gene>
<dbReference type="AlphaFoldDB" id="A0A1E4TXQ4"/>
<dbReference type="PROSITE" id="PS50048">
    <property type="entry name" value="ZN2_CY6_FUNGAL_2"/>
    <property type="match status" value="1"/>
</dbReference>
<proteinExistence type="predicted"/>
<evidence type="ECO:0000256" key="1">
    <source>
        <dbReference type="ARBA" id="ARBA00004123"/>
    </source>
</evidence>
<name>A0A1E4TXQ4_PACTA</name>
<comment type="subcellular location">
    <subcellularLocation>
        <location evidence="1">Nucleus</location>
    </subcellularLocation>
</comment>
<evidence type="ECO:0000256" key="3">
    <source>
        <dbReference type="SAM" id="Phobius"/>
    </source>
</evidence>
<reference evidence="6" key="1">
    <citation type="submission" date="2016-05" db="EMBL/GenBank/DDBJ databases">
        <title>Comparative genomics of biotechnologically important yeasts.</title>
        <authorList>
            <consortium name="DOE Joint Genome Institute"/>
            <person name="Riley R."/>
            <person name="Haridas S."/>
            <person name="Wolfe K.H."/>
            <person name="Lopes M.R."/>
            <person name="Hittinger C.T."/>
            <person name="Goker M."/>
            <person name="Salamov A."/>
            <person name="Wisecaver J."/>
            <person name="Long T.M."/>
            <person name="Aerts A.L."/>
            <person name="Barry K."/>
            <person name="Choi C."/>
            <person name="Clum A."/>
            <person name="Coughlan A.Y."/>
            <person name="Deshpande S."/>
            <person name="Douglass A.P."/>
            <person name="Hanson S.J."/>
            <person name="Klenk H.-P."/>
            <person name="Labutti K."/>
            <person name="Lapidus A."/>
            <person name="Lindquist E."/>
            <person name="Lipzen A."/>
            <person name="Meier-Kolthoff J.P."/>
            <person name="Ohm R.A."/>
            <person name="Otillar R.P."/>
            <person name="Pangilinan J."/>
            <person name="Peng Y."/>
            <person name="Rokas A."/>
            <person name="Rosa C.A."/>
            <person name="Scheuner C."/>
            <person name="Sibirny A.A."/>
            <person name="Slot J.C."/>
            <person name="Stielow J.B."/>
            <person name="Sun H."/>
            <person name="Kurtzman C.P."/>
            <person name="Blackwell M."/>
            <person name="Grigoriev I.V."/>
            <person name="Jeffries T.W."/>
        </authorList>
    </citation>
    <scope>NUCLEOTIDE SEQUENCE [LARGE SCALE GENOMIC DNA]</scope>
    <source>
        <strain evidence="6">NRRL Y-2460</strain>
    </source>
</reference>
<feature type="transmembrane region" description="Helical" evidence="3">
    <location>
        <begin position="637"/>
        <end position="657"/>
    </location>
</feature>
<evidence type="ECO:0000259" key="4">
    <source>
        <dbReference type="PROSITE" id="PS50048"/>
    </source>
</evidence>
<evidence type="ECO:0000256" key="2">
    <source>
        <dbReference type="ARBA" id="ARBA00023242"/>
    </source>
</evidence>
<dbReference type="InterPro" id="IPR021858">
    <property type="entry name" value="Fun_TF"/>
</dbReference>
<dbReference type="PANTHER" id="PTHR37534:SF46">
    <property type="entry name" value="ZN(II)2CYS6 TRANSCRIPTION FACTOR (EUROFUNG)"/>
    <property type="match status" value="1"/>
</dbReference>